<proteinExistence type="predicted"/>
<evidence type="ECO:0000313" key="3">
    <source>
        <dbReference type="EMBL" id="QBI21684.1"/>
    </source>
</evidence>
<keyword evidence="4" id="KW-1185">Reference proteome</keyword>
<dbReference type="Pfam" id="PF17042">
    <property type="entry name" value="NBD_C"/>
    <property type="match status" value="1"/>
</dbReference>
<dbReference type="Proteomes" id="UP000291469">
    <property type="component" value="Chromosome"/>
</dbReference>
<feature type="region of interest" description="Disordered" evidence="1">
    <location>
        <begin position="1"/>
        <end position="23"/>
    </location>
</feature>
<dbReference type="InterPro" id="IPR031475">
    <property type="entry name" value="NBD_C"/>
</dbReference>
<feature type="domain" description="Four-carbon acid sugar kinase nucleotide binding" evidence="2">
    <location>
        <begin position="46"/>
        <end position="198"/>
    </location>
</feature>
<accession>A0A411YKD8</accession>
<feature type="compositionally biased region" description="Pro residues" evidence="1">
    <location>
        <begin position="1"/>
        <end position="12"/>
    </location>
</feature>
<protein>
    <recommendedName>
        <fullName evidence="2">Four-carbon acid sugar kinase nucleotide binding domain-containing protein</fullName>
    </recommendedName>
</protein>
<dbReference type="OrthoDB" id="153193at2"/>
<dbReference type="AlphaFoldDB" id="A0A411YKD8"/>
<evidence type="ECO:0000313" key="4">
    <source>
        <dbReference type="Proteomes" id="UP000291469"/>
    </source>
</evidence>
<evidence type="ECO:0000259" key="2">
    <source>
        <dbReference type="Pfam" id="PF17042"/>
    </source>
</evidence>
<dbReference type="EMBL" id="CP036402">
    <property type="protein sequence ID" value="QBI21684.1"/>
    <property type="molecule type" value="Genomic_DNA"/>
</dbReference>
<dbReference type="Gene3D" id="3.40.980.20">
    <property type="entry name" value="Four-carbon acid sugar kinase, nucleotide binding domain"/>
    <property type="match status" value="1"/>
</dbReference>
<dbReference type="KEGG" id="erz:ER308_20340"/>
<dbReference type="InterPro" id="IPR042213">
    <property type="entry name" value="NBD_C_sf"/>
</dbReference>
<dbReference type="RefSeq" id="WP_131156676.1">
    <property type="nucleotide sequence ID" value="NZ_CP036402.1"/>
</dbReference>
<organism evidence="3 4">
    <name type="scientific">Egibacter rhizosphaerae</name>
    <dbReference type="NCBI Taxonomy" id="1670831"/>
    <lineage>
        <taxon>Bacteria</taxon>
        <taxon>Bacillati</taxon>
        <taxon>Actinomycetota</taxon>
        <taxon>Nitriliruptoria</taxon>
        <taxon>Egibacterales</taxon>
        <taxon>Egibacteraceae</taxon>
        <taxon>Egibacter</taxon>
    </lineage>
</organism>
<reference evidence="3 4" key="1">
    <citation type="submission" date="2019-01" db="EMBL/GenBank/DDBJ databases">
        <title>Egibacter rhizosphaerae EGI 80759T.</title>
        <authorList>
            <person name="Chen D.-D."/>
            <person name="Tian Y."/>
            <person name="Jiao J.-Y."/>
            <person name="Zhang X.-T."/>
            <person name="Zhang Y.-G."/>
            <person name="Zhang Y."/>
            <person name="Xiao M."/>
            <person name="Shu W.-S."/>
            <person name="Li W.-J."/>
        </authorList>
    </citation>
    <scope>NUCLEOTIDE SEQUENCE [LARGE SCALE GENOMIC DNA]</scope>
    <source>
        <strain evidence="3 4">EGI 80759</strain>
    </source>
</reference>
<evidence type="ECO:0000256" key="1">
    <source>
        <dbReference type="SAM" id="MobiDB-lite"/>
    </source>
</evidence>
<sequence>MTTSRPRPPVPLGSPRRSAGFPVDPGPLAVELAEALGLRPALPPALVVAGSVTEVTRHQLDRLATRPGTELVRTSPASLDVDRAVAELLAAFDRGAQVVALTTADGDEPVVDLASGEAERVAESLGALVRAVLDARSISGVYVTGGDVTEAALDALDATALLLEAEIEPLAVQGRVVDGPWDGVPVATKGGLIGGPQTAAACVDALRTAARAYPRTEGAPTR</sequence>
<dbReference type="SUPFAM" id="SSF142764">
    <property type="entry name" value="YgbK-like"/>
    <property type="match status" value="1"/>
</dbReference>
<name>A0A411YKD8_9ACTN</name>
<gene>
    <name evidence="3" type="ORF">ER308_20340</name>
</gene>